<dbReference type="EMBL" id="BMAU01021284">
    <property type="protein sequence ID" value="GFY08931.1"/>
    <property type="molecule type" value="Genomic_DNA"/>
</dbReference>
<sequence length="82" mass="9200">MRSHGSLVVRVLDRGWRIMSSSRVPLKTRRVGERFTLNLLRAQTSSRWCGVVIKRGGVPAQVMSSSLDHGSKLRIPSPKFLV</sequence>
<organism evidence="1 2">
    <name type="scientific">Trichonephila clavipes</name>
    <name type="common">Golden silk orbweaver</name>
    <name type="synonym">Nephila clavipes</name>
    <dbReference type="NCBI Taxonomy" id="2585209"/>
    <lineage>
        <taxon>Eukaryota</taxon>
        <taxon>Metazoa</taxon>
        <taxon>Ecdysozoa</taxon>
        <taxon>Arthropoda</taxon>
        <taxon>Chelicerata</taxon>
        <taxon>Arachnida</taxon>
        <taxon>Araneae</taxon>
        <taxon>Araneomorphae</taxon>
        <taxon>Entelegynae</taxon>
        <taxon>Araneoidea</taxon>
        <taxon>Nephilidae</taxon>
        <taxon>Trichonephila</taxon>
    </lineage>
</organism>
<accession>A0A8X6SIA3</accession>
<evidence type="ECO:0000313" key="1">
    <source>
        <dbReference type="EMBL" id="GFY08931.1"/>
    </source>
</evidence>
<dbReference type="Proteomes" id="UP000887159">
    <property type="component" value="Unassembled WGS sequence"/>
</dbReference>
<comment type="caution">
    <text evidence="1">The sequence shown here is derived from an EMBL/GenBank/DDBJ whole genome shotgun (WGS) entry which is preliminary data.</text>
</comment>
<name>A0A8X6SIA3_TRICX</name>
<keyword evidence="2" id="KW-1185">Reference proteome</keyword>
<protein>
    <submittedName>
        <fullName evidence="1">Uncharacterized protein</fullName>
    </submittedName>
</protein>
<evidence type="ECO:0000313" key="2">
    <source>
        <dbReference type="Proteomes" id="UP000887159"/>
    </source>
</evidence>
<proteinExistence type="predicted"/>
<reference evidence="1" key="1">
    <citation type="submission" date="2020-08" db="EMBL/GenBank/DDBJ databases">
        <title>Multicomponent nature underlies the extraordinary mechanical properties of spider dragline silk.</title>
        <authorList>
            <person name="Kono N."/>
            <person name="Nakamura H."/>
            <person name="Mori M."/>
            <person name="Yoshida Y."/>
            <person name="Ohtoshi R."/>
            <person name="Malay A.D."/>
            <person name="Moran D.A.P."/>
            <person name="Tomita M."/>
            <person name="Numata K."/>
            <person name="Arakawa K."/>
        </authorList>
    </citation>
    <scope>NUCLEOTIDE SEQUENCE</scope>
</reference>
<dbReference type="AlphaFoldDB" id="A0A8X6SIA3"/>
<gene>
    <name evidence="1" type="primary">NCL1_27181</name>
    <name evidence="1" type="ORF">TNCV_4661231</name>
</gene>